<proteinExistence type="predicted"/>
<evidence type="ECO:0000313" key="1">
    <source>
        <dbReference type="EMBL" id="GAG95670.1"/>
    </source>
</evidence>
<accession>X1BKX0</accession>
<evidence type="ECO:0008006" key="2">
    <source>
        <dbReference type="Google" id="ProtNLM"/>
    </source>
</evidence>
<feature type="non-terminal residue" evidence="1">
    <location>
        <position position="1"/>
    </location>
</feature>
<dbReference type="EMBL" id="BART01027652">
    <property type="protein sequence ID" value="GAG95670.1"/>
    <property type="molecule type" value="Genomic_DNA"/>
</dbReference>
<comment type="caution">
    <text evidence="1">The sequence shown here is derived from an EMBL/GenBank/DDBJ whole genome shotgun (WGS) entry which is preliminary data.</text>
</comment>
<protein>
    <recommendedName>
        <fullName evidence="2">Thiamine pyrophosphate enzyme TPP-binding domain-containing protein</fullName>
    </recommendedName>
</protein>
<name>X1BKX0_9ZZZZ</name>
<gene>
    <name evidence="1" type="ORF">S01H4_48971</name>
</gene>
<dbReference type="AlphaFoldDB" id="X1BKX0"/>
<sequence>EEFSVTHHPVSLELLSQSFGRSYQRVSNEEELLDKLSVLYQPGSAVSILEVDTTSSENSRIFKEFFKQNH</sequence>
<organism evidence="1">
    <name type="scientific">marine sediment metagenome</name>
    <dbReference type="NCBI Taxonomy" id="412755"/>
    <lineage>
        <taxon>unclassified sequences</taxon>
        <taxon>metagenomes</taxon>
        <taxon>ecological metagenomes</taxon>
    </lineage>
</organism>
<dbReference type="Gene3D" id="3.40.50.970">
    <property type="match status" value="1"/>
</dbReference>
<reference evidence="1" key="1">
    <citation type="journal article" date="2014" name="Front. Microbiol.">
        <title>High frequency of phylogenetically diverse reductive dehalogenase-homologous genes in deep subseafloor sedimentary metagenomes.</title>
        <authorList>
            <person name="Kawai M."/>
            <person name="Futagami T."/>
            <person name="Toyoda A."/>
            <person name="Takaki Y."/>
            <person name="Nishi S."/>
            <person name="Hori S."/>
            <person name="Arai W."/>
            <person name="Tsubouchi T."/>
            <person name="Morono Y."/>
            <person name="Uchiyama I."/>
            <person name="Ito T."/>
            <person name="Fujiyama A."/>
            <person name="Inagaki F."/>
            <person name="Takami H."/>
        </authorList>
    </citation>
    <scope>NUCLEOTIDE SEQUENCE</scope>
    <source>
        <strain evidence="1">Expedition CK06-06</strain>
    </source>
</reference>